<reference evidence="7" key="2">
    <citation type="journal article" date="2023" name="Commun. Biol.">
        <title>Intrasexual cuticular hydrocarbon dimorphism in a wasp sheds light on hydrocarbon biosynthesis genes in Hymenoptera.</title>
        <authorList>
            <person name="Moris V.C."/>
            <person name="Podsiadlowski L."/>
            <person name="Martin S."/>
            <person name="Oeyen J.P."/>
            <person name="Donath A."/>
            <person name="Petersen M."/>
            <person name="Wilbrandt J."/>
            <person name="Misof B."/>
            <person name="Liedtke D."/>
            <person name="Thamm M."/>
            <person name="Scheiner R."/>
            <person name="Schmitt T."/>
            <person name="Niehuis O."/>
        </authorList>
    </citation>
    <scope>NUCLEOTIDE SEQUENCE</scope>
    <source>
        <strain evidence="7">GBR_01_08_01A</strain>
    </source>
</reference>
<sequence length="1079" mass="117962">MRRFDDARGTRKTGASPPFRVLTTRDTSYLGSSSSSSSITAQPLSRSPGIQLPAQPPAPPPPTAPEPYKLVPAGTALGRAHRRSSFVIIADSRPTTPELRSVSPTQPTGRVSPFRGRGFKGPPPRTRSPSRPDSPDGYLDERRSQRRNVRIDSRATQQNSPRRSLIPQPTRRRSVSLTKASDEKLSPKIGRRVDGKNRLTVHGSIENVNDARRSSIVNNATRSRRDRLPRTPSKLSPIQGTPTKVDKPNTRPSPRDPKNAKTLPRNTTTGTPGSRFISPPKNTQNRERFISTDDNTVSSKTSKIPLKSNGSKVSSSTSMPDVSKNDQASGNDKTNSNKTGQSERTSNADNKRNNEKDRSASGNSSSEIGLTDLLKRTSGVTGTSSVVNTTTTTAVQPLRIDNPNAKIPIDLAKSEGQSSDSTKKSGNESFASKNDPNGRSRAPNSQNEDRNARKRNTSGYDTPTKTNNERYSSMNKEAASDSSASSTNAIKSRLSSAHHRNADRRTYDRTTSRERLDDKGNGSASSKGSGLRNSKNPKASKRSAVDELSPVSNTSMLDNGTKGMEIEQVEFDKIVYDGNSITSSDVVVTTGRISGSINNGMNNDGNSSLRSNKLAGNKVITEAAVESESMKNRDQRQTNDSERITGTISSKTTNNEATNASTVSRTNGISVNSIIDSTTGANVPSKGSLRRHNENHDRNTPPRSLTRLSNGSNDSNRSTDTGVSVDTVKGVSSPRVKRGMHVVKRPDEIETLSGNVMRPEQNGDPTALQTAGEPTTTAEEEEDRRSTDKSLSRWKRTLGRYYERFPAMKCLACRRHSKILSWSRKRDTVAMRNETDTRQGNANEISTDCWSRFKKRCCRCPRIKGIRCCSRRDRVAPDEPKLCCPPERRLSALCRRLFASCKCNCSDPQRTRDIRAKHSLTSVAPPPLSEEPKAKIPDVLVEHNSLMRGAIPCLPVPLAWFCLVWNVLLPGSGTVWSGLFNLCTGQPRFSAVAGLKARFGAFIVNLIVGVGQLFTVLFCLVGWGWSVWWGVMMVRLARKYKRFKASEAANGDPEARTGDASALPPGVPSQSLRGVERAR</sequence>
<feature type="compositionally biased region" description="Basic and acidic residues" evidence="5">
    <location>
        <begin position="691"/>
        <end position="700"/>
    </location>
</feature>
<feature type="transmembrane region" description="Helical" evidence="6">
    <location>
        <begin position="1014"/>
        <end position="1034"/>
    </location>
</feature>
<keyword evidence="3 6" id="KW-1133">Transmembrane helix</keyword>
<dbReference type="PANTHER" id="PTHR21676:SF6">
    <property type="entry name" value="PROTEIN STUM"/>
    <property type="match status" value="1"/>
</dbReference>
<feature type="compositionally biased region" description="Polar residues" evidence="5">
    <location>
        <begin position="701"/>
        <end position="724"/>
    </location>
</feature>
<feature type="compositionally biased region" description="Basic and acidic residues" evidence="5">
    <location>
        <begin position="628"/>
        <end position="643"/>
    </location>
</feature>
<feature type="compositionally biased region" description="Polar residues" evidence="5">
    <location>
        <begin position="457"/>
        <end position="475"/>
    </location>
</feature>
<feature type="compositionally biased region" description="Low complexity" evidence="5">
    <location>
        <begin position="308"/>
        <end position="318"/>
    </location>
</feature>
<keyword evidence="2 6" id="KW-0812">Transmembrane</keyword>
<feature type="compositionally biased region" description="Polar residues" evidence="5">
    <location>
        <begin position="644"/>
        <end position="682"/>
    </location>
</feature>
<dbReference type="PANTHER" id="PTHR21676">
    <property type="entry name" value="PROTEIN STUM"/>
    <property type="match status" value="1"/>
</dbReference>
<evidence type="ECO:0000313" key="7">
    <source>
        <dbReference type="EMBL" id="KAK2583768.1"/>
    </source>
</evidence>
<feature type="compositionally biased region" description="Basic and acidic residues" evidence="5">
    <location>
        <begin position="244"/>
        <end position="259"/>
    </location>
</feature>
<evidence type="ECO:0000256" key="2">
    <source>
        <dbReference type="ARBA" id="ARBA00022692"/>
    </source>
</evidence>
<feature type="compositionally biased region" description="Basic and acidic residues" evidence="5">
    <location>
        <begin position="349"/>
        <end position="359"/>
    </location>
</feature>
<protein>
    <recommendedName>
        <fullName evidence="9">Protein stum</fullName>
    </recommendedName>
</protein>
<dbReference type="GO" id="GO:0042330">
    <property type="term" value="P:taxis"/>
    <property type="evidence" value="ECO:0007669"/>
    <property type="project" value="TreeGrafter"/>
</dbReference>
<name>A0AAD9RQ77_9HYME</name>
<dbReference type="Proteomes" id="UP001258017">
    <property type="component" value="Unassembled WGS sequence"/>
</dbReference>
<evidence type="ECO:0000256" key="1">
    <source>
        <dbReference type="ARBA" id="ARBA00004141"/>
    </source>
</evidence>
<feature type="region of interest" description="Disordered" evidence="5">
    <location>
        <begin position="626"/>
        <end position="791"/>
    </location>
</feature>
<gene>
    <name evidence="7" type="ORF">KPH14_009678</name>
</gene>
<evidence type="ECO:0000256" key="4">
    <source>
        <dbReference type="ARBA" id="ARBA00023136"/>
    </source>
</evidence>
<evidence type="ECO:0000313" key="8">
    <source>
        <dbReference type="Proteomes" id="UP001258017"/>
    </source>
</evidence>
<feature type="compositionally biased region" description="Polar residues" evidence="5">
    <location>
        <begin position="292"/>
        <end position="302"/>
    </location>
</feature>
<evidence type="ECO:0008006" key="9">
    <source>
        <dbReference type="Google" id="ProtNLM"/>
    </source>
</evidence>
<dbReference type="Pfam" id="PF15795">
    <property type="entry name" value="Spec3"/>
    <property type="match status" value="1"/>
</dbReference>
<organism evidence="7 8">
    <name type="scientific">Odynerus spinipes</name>
    <dbReference type="NCBI Taxonomy" id="1348599"/>
    <lineage>
        <taxon>Eukaryota</taxon>
        <taxon>Metazoa</taxon>
        <taxon>Ecdysozoa</taxon>
        <taxon>Arthropoda</taxon>
        <taxon>Hexapoda</taxon>
        <taxon>Insecta</taxon>
        <taxon>Pterygota</taxon>
        <taxon>Neoptera</taxon>
        <taxon>Endopterygota</taxon>
        <taxon>Hymenoptera</taxon>
        <taxon>Apocrita</taxon>
        <taxon>Aculeata</taxon>
        <taxon>Vespoidea</taxon>
        <taxon>Vespidae</taxon>
        <taxon>Eumeninae</taxon>
        <taxon>Odynerus</taxon>
    </lineage>
</organism>
<dbReference type="AlphaFoldDB" id="A0AAD9RQ77"/>
<keyword evidence="8" id="KW-1185">Reference proteome</keyword>
<feature type="compositionally biased region" description="Polar residues" evidence="5">
    <location>
        <begin position="325"/>
        <end position="348"/>
    </location>
</feature>
<evidence type="ECO:0000256" key="5">
    <source>
        <dbReference type="SAM" id="MobiDB-lite"/>
    </source>
</evidence>
<dbReference type="GO" id="GO:0050954">
    <property type="term" value="P:sensory perception of mechanical stimulus"/>
    <property type="evidence" value="ECO:0007669"/>
    <property type="project" value="TreeGrafter"/>
</dbReference>
<comment type="subcellular location">
    <subcellularLocation>
        <location evidence="1">Membrane</location>
        <topology evidence="1">Multi-pass membrane protein</topology>
    </subcellularLocation>
</comment>
<feature type="compositionally biased region" description="Pro residues" evidence="5">
    <location>
        <begin position="54"/>
        <end position="65"/>
    </location>
</feature>
<evidence type="ECO:0000256" key="6">
    <source>
        <dbReference type="SAM" id="Phobius"/>
    </source>
</evidence>
<reference evidence="7" key="1">
    <citation type="submission" date="2021-08" db="EMBL/GenBank/DDBJ databases">
        <authorList>
            <person name="Misof B."/>
            <person name="Oliver O."/>
            <person name="Podsiadlowski L."/>
            <person name="Donath A."/>
            <person name="Peters R."/>
            <person name="Mayer C."/>
            <person name="Rust J."/>
            <person name="Gunkel S."/>
            <person name="Lesny P."/>
            <person name="Martin S."/>
            <person name="Oeyen J.P."/>
            <person name="Petersen M."/>
            <person name="Panagiotis P."/>
            <person name="Wilbrandt J."/>
            <person name="Tanja T."/>
        </authorList>
    </citation>
    <scope>NUCLEOTIDE SEQUENCE</scope>
    <source>
        <strain evidence="7">GBR_01_08_01A</strain>
        <tissue evidence="7">Thorax + abdomen</tissue>
    </source>
</reference>
<dbReference type="GO" id="GO:0016020">
    <property type="term" value="C:membrane"/>
    <property type="evidence" value="ECO:0007669"/>
    <property type="project" value="UniProtKB-SubCell"/>
</dbReference>
<dbReference type="GO" id="GO:0071683">
    <property type="term" value="C:sensory dendrite"/>
    <property type="evidence" value="ECO:0007669"/>
    <property type="project" value="TreeGrafter"/>
</dbReference>
<dbReference type="GO" id="GO:0019230">
    <property type="term" value="P:proprioception"/>
    <property type="evidence" value="ECO:0007669"/>
    <property type="project" value="TreeGrafter"/>
</dbReference>
<dbReference type="InterPro" id="IPR026673">
    <property type="entry name" value="SPEC3/Stum"/>
</dbReference>
<feature type="region of interest" description="Disordered" evidence="5">
    <location>
        <begin position="1047"/>
        <end position="1079"/>
    </location>
</feature>
<keyword evidence="4 6" id="KW-0472">Membrane</keyword>
<feature type="compositionally biased region" description="Basic and acidic residues" evidence="5">
    <location>
        <begin position="180"/>
        <end position="197"/>
    </location>
</feature>
<proteinExistence type="predicted"/>
<feature type="compositionally biased region" description="Basic and acidic residues" evidence="5">
    <location>
        <begin position="139"/>
        <end position="153"/>
    </location>
</feature>
<feature type="region of interest" description="Disordered" evidence="5">
    <location>
        <begin position="1"/>
        <end position="385"/>
    </location>
</feature>
<feature type="compositionally biased region" description="Polar residues" evidence="5">
    <location>
        <begin position="233"/>
        <end position="242"/>
    </location>
</feature>
<feature type="compositionally biased region" description="Polar residues" evidence="5">
    <location>
        <begin position="427"/>
        <end position="446"/>
    </location>
</feature>
<feature type="compositionally biased region" description="Low complexity" evidence="5">
    <location>
        <begin position="521"/>
        <end position="530"/>
    </location>
</feature>
<accession>A0AAD9RQ77</accession>
<feature type="compositionally biased region" description="Basic and acidic residues" evidence="5">
    <location>
        <begin position="503"/>
        <end position="520"/>
    </location>
</feature>
<comment type="caution">
    <text evidence="7">The sequence shown here is derived from an EMBL/GenBank/DDBJ whole genome shotgun (WGS) entry which is preliminary data.</text>
</comment>
<feature type="region of interest" description="Disordered" evidence="5">
    <location>
        <begin position="410"/>
        <end position="559"/>
    </location>
</feature>
<evidence type="ECO:0000256" key="3">
    <source>
        <dbReference type="ARBA" id="ARBA00022989"/>
    </source>
</evidence>
<dbReference type="EMBL" id="JAIFRP010000030">
    <property type="protein sequence ID" value="KAK2583768.1"/>
    <property type="molecule type" value="Genomic_DNA"/>
</dbReference>